<dbReference type="Gene3D" id="3.30.1330.10">
    <property type="entry name" value="PurM-like, N-terminal domain"/>
    <property type="match status" value="1"/>
</dbReference>
<keyword evidence="3 9" id="KW-0479">Metal-binding</keyword>
<dbReference type="GO" id="GO:0004756">
    <property type="term" value="F:selenide, water dikinase activity"/>
    <property type="evidence" value="ECO:0007669"/>
    <property type="project" value="UniProtKB-UniRule"/>
</dbReference>
<dbReference type="EMBL" id="KP660410">
    <property type="protein sequence ID" value="AMK08249.1"/>
    <property type="molecule type" value="Genomic_DNA"/>
</dbReference>
<dbReference type="InterPro" id="IPR016188">
    <property type="entry name" value="PurM-like_N"/>
</dbReference>
<feature type="binding site" description="in other chain" evidence="9">
    <location>
        <position position="109"/>
    </location>
    <ligand>
        <name>ATP</name>
        <dbReference type="ChEBI" id="CHEBI:30616"/>
        <note>ligand shared between dimeric partners</note>
    </ligand>
</feature>
<feature type="domain" description="PurM-like C-terminal" evidence="11">
    <location>
        <begin position="188"/>
        <end position="360"/>
    </location>
</feature>
<dbReference type="Gene3D" id="3.90.650.10">
    <property type="entry name" value="PurM-like C-terminal domain"/>
    <property type="match status" value="1"/>
</dbReference>
<dbReference type="SUPFAM" id="SSF56042">
    <property type="entry name" value="PurM C-terminal domain-like"/>
    <property type="match status" value="1"/>
</dbReference>
<feature type="binding site" evidence="9">
    <location>
        <begin position="157"/>
        <end position="159"/>
    </location>
    <ligand>
        <name>ATP</name>
        <dbReference type="ChEBI" id="CHEBI:30616"/>
        <note>ligand shared between dimeric partners</note>
    </ligand>
</feature>
<evidence type="ECO:0000256" key="3">
    <source>
        <dbReference type="ARBA" id="ARBA00022723"/>
    </source>
</evidence>
<evidence type="ECO:0000256" key="7">
    <source>
        <dbReference type="ARBA" id="ARBA00022842"/>
    </source>
</evidence>
<dbReference type="InterPro" id="IPR023061">
    <property type="entry name" value="SelD_I"/>
</dbReference>
<evidence type="ECO:0000256" key="8">
    <source>
        <dbReference type="ARBA" id="ARBA00023266"/>
    </source>
</evidence>
<accession>A0A126QEK7</accession>
<evidence type="ECO:0000256" key="2">
    <source>
        <dbReference type="ARBA" id="ARBA00022679"/>
    </source>
</evidence>
<feature type="binding site" evidence="9">
    <location>
        <position position="69"/>
    </location>
    <ligand>
        <name>Mg(2+)</name>
        <dbReference type="ChEBI" id="CHEBI:18420"/>
    </ligand>
</feature>
<dbReference type="NCBIfam" id="TIGR00476">
    <property type="entry name" value="selD"/>
    <property type="match status" value="1"/>
</dbReference>
<feature type="binding site" description="in other chain" evidence="9">
    <location>
        <position position="38"/>
    </location>
    <ligand>
        <name>ATP</name>
        <dbReference type="ChEBI" id="CHEBI:30616"/>
        <note>ligand shared between dimeric partners</note>
    </ligand>
</feature>
<evidence type="ECO:0000256" key="5">
    <source>
        <dbReference type="ARBA" id="ARBA00022777"/>
    </source>
</evidence>
<dbReference type="GO" id="GO:0016260">
    <property type="term" value="P:selenocysteine biosynthetic process"/>
    <property type="evidence" value="ECO:0007669"/>
    <property type="project" value="InterPro"/>
</dbReference>
<keyword evidence="6 9" id="KW-0067">ATP-binding</keyword>
<dbReference type="GO" id="GO:0005737">
    <property type="term" value="C:cytoplasm"/>
    <property type="evidence" value="ECO:0007669"/>
    <property type="project" value="TreeGrafter"/>
</dbReference>
<feature type="binding site" description="in other chain" evidence="9">
    <location>
        <begin position="66"/>
        <end position="68"/>
    </location>
    <ligand>
        <name>ATP</name>
        <dbReference type="ChEBI" id="CHEBI:30616"/>
        <note>ligand shared between dimeric partners</note>
    </ligand>
</feature>
<keyword evidence="4 9" id="KW-0547">Nucleotide-binding</keyword>
<dbReference type="InterPro" id="IPR036676">
    <property type="entry name" value="PurM-like_C_sf"/>
</dbReference>
<feature type="binding site" description="in other chain" evidence="9">
    <location>
        <position position="86"/>
    </location>
    <ligand>
        <name>ATP</name>
        <dbReference type="ChEBI" id="CHEBI:30616"/>
        <note>ligand shared between dimeric partners</note>
    </ligand>
</feature>
<gene>
    <name evidence="9 12" type="primary">selD</name>
</gene>
<feature type="active site" evidence="9">
    <location>
        <position position="35"/>
    </location>
</feature>
<keyword evidence="5 9" id="KW-0418">Kinase</keyword>
<dbReference type="PANTHER" id="PTHR10256:SF0">
    <property type="entry name" value="INACTIVE SELENIDE, WATER DIKINASE-LIKE PROTEIN-RELATED"/>
    <property type="match status" value="1"/>
</dbReference>
<dbReference type="GO" id="GO:0005524">
    <property type="term" value="F:ATP binding"/>
    <property type="evidence" value="ECO:0007669"/>
    <property type="project" value="UniProtKB-UniRule"/>
</dbReference>
<feature type="binding site" evidence="9">
    <location>
        <position position="245"/>
    </location>
    <ligand>
        <name>Mg(2+)</name>
        <dbReference type="ChEBI" id="CHEBI:18420"/>
    </ligand>
</feature>
<dbReference type="InterPro" id="IPR036921">
    <property type="entry name" value="PurM-like_N_sf"/>
</dbReference>
<keyword evidence="2 9" id="KW-0808">Transferase</keyword>
<evidence type="ECO:0000256" key="6">
    <source>
        <dbReference type="ARBA" id="ARBA00022840"/>
    </source>
</evidence>
<comment type="subunit">
    <text evidence="9">Homodimer.</text>
</comment>
<dbReference type="InterPro" id="IPR004536">
    <property type="entry name" value="SPS/SelD"/>
</dbReference>
<sequence>MQAKIEQNLTALEQEMNDTIASTVRLTQYSHGAGCGCKISPKVLEKILHSDMEKWVDPHLLVGNETKDDAAVYDIGNGIGIISTTDFFMPIVDDPFDFGRIAATNAISDIFAMGGKPIMAIAILGFPIKLLPPEVAQRIVDGGRFACRQAGITLAGGHSIDAPEPIFGLAVTGIINTDKVKKNASATAGCKLFLTKPLGIGVLTTAEKKGKLKAEHQGLATEVMCQMNTIGAKFAEIAGISAMTDVTGFGLLGHLSELCEGSGVRAEVYFDKIKTLDGVQRYIEKGCIPGGTERNFESYGHKIGAMSDLQKAILCDPQTSGGLLIAVDADSEQQVLEIAADDGIELFEVGRLFAKEHDSPILITVL</sequence>
<protein>
    <recommendedName>
        <fullName evidence="9">Selenide, water dikinase</fullName>
        <ecNumber evidence="9">2.7.9.3</ecNumber>
    </recommendedName>
    <alternativeName>
        <fullName evidence="9">Selenium donor protein</fullName>
    </alternativeName>
    <alternativeName>
        <fullName evidence="9">Selenophosphate synthase</fullName>
    </alternativeName>
</protein>
<feature type="domain" description="PurM-like N-terminal" evidence="10">
    <location>
        <begin position="68"/>
        <end position="175"/>
    </location>
</feature>
<dbReference type="HAMAP" id="MF_00625">
    <property type="entry name" value="SelD"/>
    <property type="match status" value="1"/>
</dbReference>
<comment type="cofactor">
    <cofactor evidence="9">
        <name>Mg(2+)</name>
        <dbReference type="ChEBI" id="CHEBI:18420"/>
    </cofactor>
    <text evidence="9">Binds 1 Mg(2+) ion per monomer.</text>
</comment>
<evidence type="ECO:0000313" key="12">
    <source>
        <dbReference type="EMBL" id="AMK08249.1"/>
    </source>
</evidence>
<evidence type="ECO:0000256" key="9">
    <source>
        <dbReference type="HAMAP-Rule" id="MF_00625"/>
    </source>
</evidence>
<keyword evidence="7 9" id="KW-0460">Magnesium</keyword>
<name>A0A126QEK7_PASMD</name>
<feature type="binding site" evidence="9">
    <location>
        <position position="109"/>
    </location>
    <ligand>
        <name>Mg(2+)</name>
        <dbReference type="ChEBI" id="CHEBI:18420"/>
    </ligand>
</feature>
<comment type="similarity">
    <text evidence="1 9">Belongs to the selenophosphate synthase 1 family. Class I subfamily.</text>
</comment>
<dbReference type="AlphaFoldDB" id="A0A126QEK7"/>
<reference evidence="12" key="1">
    <citation type="submission" date="2015-01" db="EMBL/GenBank/DDBJ databases">
        <title>Draft genome sequence of Pasteurella multocida isolated from alpaca pneumonia.</title>
        <authorList>
            <person name="Maturrano L."/>
            <person name="Hurtado R."/>
            <person name="Allasi N."/>
            <person name="Juscamayta E."/>
            <person name="Fernandez D."/>
            <person name="Maximiliano J."/>
            <person name="Rimac R."/>
            <person name="Rosadio R."/>
        </authorList>
    </citation>
    <scope>NUCLEOTIDE SEQUENCE</scope>
    <source>
        <strain evidence="12">UNMSM</strain>
    </source>
</reference>
<dbReference type="FunFam" id="3.90.650.10:FF:000004">
    <property type="entry name" value="Selenide, water dikinase"/>
    <property type="match status" value="1"/>
</dbReference>
<dbReference type="PANTHER" id="PTHR10256">
    <property type="entry name" value="SELENIDE, WATER DIKINASE"/>
    <property type="match status" value="1"/>
</dbReference>
<dbReference type="FunFam" id="3.30.1330.10:FF:000003">
    <property type="entry name" value="Selenide, water dikinase"/>
    <property type="match status" value="1"/>
</dbReference>
<evidence type="ECO:0000256" key="1">
    <source>
        <dbReference type="ARBA" id="ARBA00008026"/>
    </source>
</evidence>
<dbReference type="SUPFAM" id="SSF55326">
    <property type="entry name" value="PurM N-terminal domain-like"/>
    <property type="match status" value="1"/>
</dbReference>
<dbReference type="EC" id="2.7.9.3" evidence="9"/>
<dbReference type="Pfam" id="PF02769">
    <property type="entry name" value="AIRS_C"/>
    <property type="match status" value="1"/>
</dbReference>
<comment type="function">
    <text evidence="9">Synthesizes selenophosphate from selenide and ATP.</text>
</comment>
<dbReference type="CDD" id="cd02195">
    <property type="entry name" value="SelD"/>
    <property type="match status" value="1"/>
</dbReference>
<dbReference type="NCBIfam" id="NF002098">
    <property type="entry name" value="PRK00943.1"/>
    <property type="match status" value="1"/>
</dbReference>
<dbReference type="Pfam" id="PF00586">
    <property type="entry name" value="AIRS"/>
    <property type="match status" value="1"/>
</dbReference>
<feature type="site" description="Important for catalytic activity" evidence="9">
    <location>
        <position position="38"/>
    </location>
</feature>
<evidence type="ECO:0000256" key="4">
    <source>
        <dbReference type="ARBA" id="ARBA00022741"/>
    </source>
</evidence>
<evidence type="ECO:0000259" key="11">
    <source>
        <dbReference type="Pfam" id="PF02769"/>
    </source>
</evidence>
<keyword evidence="8 9" id="KW-0711">Selenium</keyword>
<dbReference type="InterPro" id="IPR010918">
    <property type="entry name" value="PurM-like_C_dom"/>
</dbReference>
<organism evidence="12">
    <name type="scientific">Pasteurella multocida</name>
    <dbReference type="NCBI Taxonomy" id="747"/>
    <lineage>
        <taxon>Bacteria</taxon>
        <taxon>Pseudomonadati</taxon>
        <taxon>Pseudomonadota</taxon>
        <taxon>Gammaproteobacteria</taxon>
        <taxon>Pasteurellales</taxon>
        <taxon>Pasteurellaceae</taxon>
        <taxon>Pasteurella</taxon>
    </lineage>
</organism>
<evidence type="ECO:0000259" key="10">
    <source>
        <dbReference type="Pfam" id="PF00586"/>
    </source>
</evidence>
<comment type="catalytic activity">
    <reaction evidence="9">
        <text>hydrogenselenide + ATP + H2O = selenophosphate + AMP + phosphate + 2 H(+)</text>
        <dbReference type="Rhea" id="RHEA:18737"/>
        <dbReference type="ChEBI" id="CHEBI:15377"/>
        <dbReference type="ChEBI" id="CHEBI:15378"/>
        <dbReference type="ChEBI" id="CHEBI:16144"/>
        <dbReference type="ChEBI" id="CHEBI:29317"/>
        <dbReference type="ChEBI" id="CHEBI:30616"/>
        <dbReference type="ChEBI" id="CHEBI:43474"/>
        <dbReference type="ChEBI" id="CHEBI:456215"/>
        <dbReference type="EC" id="2.7.9.3"/>
    </reaction>
</comment>
<dbReference type="PIRSF" id="PIRSF036407">
    <property type="entry name" value="Selenphspht_syn"/>
    <property type="match status" value="1"/>
</dbReference>
<dbReference type="GO" id="GO:0000287">
    <property type="term" value="F:magnesium ion binding"/>
    <property type="evidence" value="ECO:0007669"/>
    <property type="project" value="UniProtKB-UniRule"/>
</dbReference>
<proteinExistence type="inferred from homology"/>